<feature type="transmembrane region" description="Helical" evidence="1">
    <location>
        <begin position="140"/>
        <end position="162"/>
    </location>
</feature>
<keyword evidence="1" id="KW-1133">Transmembrane helix</keyword>
<evidence type="ECO:0008006" key="4">
    <source>
        <dbReference type="Google" id="ProtNLM"/>
    </source>
</evidence>
<keyword evidence="1" id="KW-0812">Transmembrane</keyword>
<dbReference type="RefSeq" id="WP_344675031.1">
    <property type="nucleotide sequence ID" value="NZ_BAAAZI010000010.1"/>
</dbReference>
<sequence>MKAKLWKRIFYPFENNTSNALLVVGILGYLGLSLLGSQWDFISDGIIQMHSSKPRVLWQVLINNAINSLSLSVLLFLLARLVYSKTRYIDVLTVVLISQLCLLINGLLLFNPAQQAAQKDLIPIILKGDFTLNEIQVNQFVWMTILGILALVFIFYFFVLLIQGMKIAMNSKKGYHAVFIIVFTLLLDIILWIVRPYLG</sequence>
<protein>
    <recommendedName>
        <fullName evidence="4">Yip1 domain-containing protein</fullName>
    </recommendedName>
</protein>
<evidence type="ECO:0000313" key="2">
    <source>
        <dbReference type="EMBL" id="GAA4143032.1"/>
    </source>
</evidence>
<keyword evidence="1" id="KW-0472">Membrane</keyword>
<name>A0ABP7YXD2_9SPHI</name>
<feature type="transmembrane region" description="Helical" evidence="1">
    <location>
        <begin position="91"/>
        <end position="110"/>
    </location>
</feature>
<feature type="transmembrane region" description="Helical" evidence="1">
    <location>
        <begin position="20"/>
        <end position="36"/>
    </location>
</feature>
<accession>A0ABP7YXD2</accession>
<gene>
    <name evidence="2" type="ORF">GCM10022216_24610</name>
</gene>
<dbReference type="EMBL" id="BAAAZI010000010">
    <property type="protein sequence ID" value="GAA4143032.1"/>
    <property type="molecule type" value="Genomic_DNA"/>
</dbReference>
<dbReference type="Proteomes" id="UP001500101">
    <property type="component" value="Unassembled WGS sequence"/>
</dbReference>
<feature type="transmembrane region" description="Helical" evidence="1">
    <location>
        <begin position="174"/>
        <end position="194"/>
    </location>
</feature>
<evidence type="ECO:0000256" key="1">
    <source>
        <dbReference type="SAM" id="Phobius"/>
    </source>
</evidence>
<comment type="caution">
    <text evidence="2">The sequence shown here is derived from an EMBL/GenBank/DDBJ whole genome shotgun (WGS) entry which is preliminary data.</text>
</comment>
<reference evidence="3" key="1">
    <citation type="journal article" date="2019" name="Int. J. Syst. Evol. Microbiol.">
        <title>The Global Catalogue of Microorganisms (GCM) 10K type strain sequencing project: providing services to taxonomists for standard genome sequencing and annotation.</title>
        <authorList>
            <consortium name="The Broad Institute Genomics Platform"/>
            <consortium name="The Broad Institute Genome Sequencing Center for Infectious Disease"/>
            <person name="Wu L."/>
            <person name="Ma J."/>
        </authorList>
    </citation>
    <scope>NUCLEOTIDE SEQUENCE [LARGE SCALE GENOMIC DNA]</scope>
    <source>
        <strain evidence="3">JCM 16704</strain>
    </source>
</reference>
<evidence type="ECO:0000313" key="3">
    <source>
        <dbReference type="Proteomes" id="UP001500101"/>
    </source>
</evidence>
<keyword evidence="3" id="KW-1185">Reference proteome</keyword>
<feature type="transmembrane region" description="Helical" evidence="1">
    <location>
        <begin position="56"/>
        <end position="79"/>
    </location>
</feature>
<proteinExistence type="predicted"/>
<organism evidence="2 3">
    <name type="scientific">Sphingobacterium kyonggiense</name>
    <dbReference type="NCBI Taxonomy" id="714075"/>
    <lineage>
        <taxon>Bacteria</taxon>
        <taxon>Pseudomonadati</taxon>
        <taxon>Bacteroidota</taxon>
        <taxon>Sphingobacteriia</taxon>
        <taxon>Sphingobacteriales</taxon>
        <taxon>Sphingobacteriaceae</taxon>
        <taxon>Sphingobacterium</taxon>
    </lineage>
</organism>